<comment type="caution">
    <text evidence="4">The sequence shown here is derived from an EMBL/GenBank/DDBJ whole genome shotgun (WGS) entry which is preliminary data.</text>
</comment>
<evidence type="ECO:0000256" key="1">
    <source>
        <dbReference type="ARBA" id="ARBA00022837"/>
    </source>
</evidence>
<dbReference type="InterPro" id="IPR011992">
    <property type="entry name" value="EF-hand-dom_pair"/>
</dbReference>
<keyword evidence="1" id="KW-0106">Calcium</keyword>
<reference evidence="4" key="1">
    <citation type="submission" date="2021-02" db="EMBL/GenBank/DDBJ databases">
        <authorList>
            <person name="Dougan E. K."/>
            <person name="Rhodes N."/>
            <person name="Thang M."/>
            <person name="Chan C."/>
        </authorList>
    </citation>
    <scope>NUCLEOTIDE SEQUENCE</scope>
</reference>
<keyword evidence="5" id="KW-1185">Reference proteome</keyword>
<evidence type="ECO:0000256" key="2">
    <source>
        <dbReference type="SAM" id="MobiDB-lite"/>
    </source>
</evidence>
<gene>
    <name evidence="4" type="ORF">SNEC2469_LOCUS853</name>
</gene>
<dbReference type="GO" id="GO:0005509">
    <property type="term" value="F:calcium ion binding"/>
    <property type="evidence" value="ECO:0007669"/>
    <property type="project" value="InterPro"/>
</dbReference>
<evidence type="ECO:0000259" key="3">
    <source>
        <dbReference type="PROSITE" id="PS50222"/>
    </source>
</evidence>
<evidence type="ECO:0000313" key="4">
    <source>
        <dbReference type="EMBL" id="CAE7184791.1"/>
    </source>
</evidence>
<accession>A0A812IY39</accession>
<dbReference type="PROSITE" id="PS50222">
    <property type="entry name" value="EF_HAND_2"/>
    <property type="match status" value="3"/>
</dbReference>
<sequence>MYTELLSKWRAKEAEEAKLQRQASPTGQRRKAKAGWCLPSGHGLDPKHDTLLRVRQKLNAAKRQRDYSWDQLFAYCDRDRSGTLDWKEFKHMVRKTLGVAHETVCDADLLVLFEQVDSDSSQGERNNLVDLSELLHYLARGQQDAAVLQARVQQRIQRVRRNIQLAFVKLDLTEADSRQLFERIDLDSSNRLSEYEFEVFVRERLMLSHWDIMPSDLHDFYKFLDRDGDGIDIFELLDYVRKINRIRDAVGARNLTVAEKGATRTRRRGLTYKDKLQQELEDRRHARSLPGLHLTTSFVSTGRERRPTNRFAASGVIFA</sequence>
<dbReference type="AlphaFoldDB" id="A0A812IY39"/>
<protein>
    <recommendedName>
        <fullName evidence="3">EF-hand domain-containing protein</fullName>
    </recommendedName>
</protein>
<dbReference type="PROSITE" id="PS00018">
    <property type="entry name" value="EF_HAND_1"/>
    <property type="match status" value="2"/>
</dbReference>
<dbReference type="Proteomes" id="UP000601435">
    <property type="component" value="Unassembled WGS sequence"/>
</dbReference>
<feature type="domain" description="EF-hand" evidence="3">
    <location>
        <begin position="172"/>
        <end position="207"/>
    </location>
</feature>
<feature type="domain" description="EF-hand" evidence="3">
    <location>
        <begin position="212"/>
        <end position="246"/>
    </location>
</feature>
<proteinExistence type="predicted"/>
<dbReference type="SUPFAM" id="SSF47473">
    <property type="entry name" value="EF-hand"/>
    <property type="match status" value="1"/>
</dbReference>
<dbReference type="SMART" id="SM00054">
    <property type="entry name" value="EFh"/>
    <property type="match status" value="3"/>
</dbReference>
<dbReference type="Pfam" id="PF13202">
    <property type="entry name" value="EF-hand_5"/>
    <property type="match status" value="1"/>
</dbReference>
<dbReference type="OrthoDB" id="420240at2759"/>
<dbReference type="InterPro" id="IPR002048">
    <property type="entry name" value="EF_hand_dom"/>
</dbReference>
<dbReference type="Gene3D" id="1.10.238.10">
    <property type="entry name" value="EF-hand"/>
    <property type="match status" value="2"/>
</dbReference>
<organism evidence="4 5">
    <name type="scientific">Symbiodinium necroappetens</name>
    <dbReference type="NCBI Taxonomy" id="1628268"/>
    <lineage>
        <taxon>Eukaryota</taxon>
        <taxon>Sar</taxon>
        <taxon>Alveolata</taxon>
        <taxon>Dinophyceae</taxon>
        <taxon>Suessiales</taxon>
        <taxon>Symbiodiniaceae</taxon>
        <taxon>Symbiodinium</taxon>
    </lineage>
</organism>
<dbReference type="InterPro" id="IPR018247">
    <property type="entry name" value="EF_Hand_1_Ca_BS"/>
</dbReference>
<feature type="region of interest" description="Disordered" evidence="2">
    <location>
        <begin position="16"/>
        <end position="41"/>
    </location>
</feature>
<name>A0A812IY39_9DINO</name>
<dbReference type="EMBL" id="CAJNJA010005176">
    <property type="protein sequence ID" value="CAE7184791.1"/>
    <property type="molecule type" value="Genomic_DNA"/>
</dbReference>
<evidence type="ECO:0000313" key="5">
    <source>
        <dbReference type="Proteomes" id="UP000601435"/>
    </source>
</evidence>
<feature type="domain" description="EF-hand" evidence="3">
    <location>
        <begin position="69"/>
        <end position="99"/>
    </location>
</feature>